<organism evidence="6 7">
    <name type="scientific">Candidatus Komeilibacteria bacterium CG_4_10_14_0_2_um_filter_37_10</name>
    <dbReference type="NCBI Taxonomy" id="1974470"/>
    <lineage>
        <taxon>Bacteria</taxon>
        <taxon>Candidatus Komeiliibacteriota</taxon>
    </lineage>
</organism>
<comment type="similarity">
    <text evidence="1">Belongs to the ABC transporter superfamily.</text>
</comment>
<sequence length="310" mass="35086">MIILQNLKKYYDHIKAVDDFSLEIKPGEIMGFLGPNGAGKTTTMKMLTGFIAPTEGQILVDNLDLLEDSLAIRKRIGYLPENNPLYEDMKVYEYLLFVGRIRGLTLVEIKDRMREVVKTCGIEKVLRQQISELSKGYRQRVGLAQALLHQPEILILDEPTSGLDPNQIVEIRELIKKIGKEKTVILCTHILSEVQAICDRVVIINAGKKVAEGRPEELTQQVSGQAVYYLKAKGDESRVKTSLAQIGGVTEVIFLGSENDSVLSYKLILAINEDIREKMFQTAVQDHWSILESHKEEMTLEDIFRKLTKQ</sequence>
<evidence type="ECO:0000313" key="6">
    <source>
        <dbReference type="EMBL" id="PIZ99919.1"/>
    </source>
</evidence>
<protein>
    <recommendedName>
        <fullName evidence="5">ABC transporter domain-containing protein</fullName>
    </recommendedName>
</protein>
<name>A0A2M7VGV0_9BACT</name>
<dbReference type="Pfam" id="PF00005">
    <property type="entry name" value="ABC_tran"/>
    <property type="match status" value="1"/>
</dbReference>
<evidence type="ECO:0000259" key="5">
    <source>
        <dbReference type="PROSITE" id="PS50893"/>
    </source>
</evidence>
<dbReference type="InterPro" id="IPR027417">
    <property type="entry name" value="P-loop_NTPase"/>
</dbReference>
<evidence type="ECO:0000256" key="1">
    <source>
        <dbReference type="ARBA" id="ARBA00005417"/>
    </source>
</evidence>
<proteinExistence type="inferred from homology"/>
<dbReference type="InterPro" id="IPR003439">
    <property type="entry name" value="ABC_transporter-like_ATP-bd"/>
</dbReference>
<dbReference type="PANTHER" id="PTHR43335:SF4">
    <property type="entry name" value="ABC TRANSPORTER, ATP-BINDING PROTEIN"/>
    <property type="match status" value="1"/>
</dbReference>
<gene>
    <name evidence="6" type="ORF">COX77_00095</name>
</gene>
<reference evidence="7" key="1">
    <citation type="submission" date="2017-09" db="EMBL/GenBank/DDBJ databases">
        <title>Depth-based differentiation of microbial function through sediment-hosted aquifers and enrichment of novel symbionts in the deep terrestrial subsurface.</title>
        <authorList>
            <person name="Probst A.J."/>
            <person name="Ladd B."/>
            <person name="Jarett J.K."/>
            <person name="Geller-Mcgrath D.E."/>
            <person name="Sieber C.M.K."/>
            <person name="Emerson J.B."/>
            <person name="Anantharaman K."/>
            <person name="Thomas B.C."/>
            <person name="Malmstrom R."/>
            <person name="Stieglmeier M."/>
            <person name="Klingl A."/>
            <person name="Woyke T."/>
            <person name="Ryan C.M."/>
            <person name="Banfield J.F."/>
        </authorList>
    </citation>
    <scope>NUCLEOTIDE SEQUENCE [LARGE SCALE GENOMIC DNA]</scope>
</reference>
<dbReference type="Proteomes" id="UP000230405">
    <property type="component" value="Unassembled WGS sequence"/>
</dbReference>
<evidence type="ECO:0000256" key="4">
    <source>
        <dbReference type="ARBA" id="ARBA00022840"/>
    </source>
</evidence>
<evidence type="ECO:0000313" key="7">
    <source>
        <dbReference type="Proteomes" id="UP000230405"/>
    </source>
</evidence>
<accession>A0A2M7VGV0</accession>
<dbReference type="GO" id="GO:0016887">
    <property type="term" value="F:ATP hydrolysis activity"/>
    <property type="evidence" value="ECO:0007669"/>
    <property type="project" value="InterPro"/>
</dbReference>
<evidence type="ECO:0000256" key="3">
    <source>
        <dbReference type="ARBA" id="ARBA00022741"/>
    </source>
</evidence>
<dbReference type="SUPFAM" id="SSF52540">
    <property type="entry name" value="P-loop containing nucleoside triphosphate hydrolases"/>
    <property type="match status" value="1"/>
</dbReference>
<comment type="caution">
    <text evidence="6">The sequence shown here is derived from an EMBL/GenBank/DDBJ whole genome shotgun (WGS) entry which is preliminary data.</text>
</comment>
<feature type="domain" description="ABC transporter" evidence="5">
    <location>
        <begin position="2"/>
        <end position="231"/>
    </location>
</feature>
<dbReference type="SMART" id="SM00382">
    <property type="entry name" value="AAA"/>
    <property type="match status" value="1"/>
</dbReference>
<dbReference type="CDD" id="cd03230">
    <property type="entry name" value="ABC_DR_subfamily_A"/>
    <property type="match status" value="1"/>
</dbReference>
<dbReference type="InterPro" id="IPR003593">
    <property type="entry name" value="AAA+_ATPase"/>
</dbReference>
<dbReference type="PANTHER" id="PTHR43335">
    <property type="entry name" value="ABC TRANSPORTER, ATP-BINDING PROTEIN"/>
    <property type="match status" value="1"/>
</dbReference>
<dbReference type="EMBL" id="PFPO01000003">
    <property type="protein sequence ID" value="PIZ99919.1"/>
    <property type="molecule type" value="Genomic_DNA"/>
</dbReference>
<dbReference type="PROSITE" id="PS50893">
    <property type="entry name" value="ABC_TRANSPORTER_2"/>
    <property type="match status" value="1"/>
</dbReference>
<dbReference type="Gene3D" id="3.40.50.300">
    <property type="entry name" value="P-loop containing nucleotide triphosphate hydrolases"/>
    <property type="match status" value="1"/>
</dbReference>
<keyword evidence="2" id="KW-0813">Transport</keyword>
<keyword evidence="3" id="KW-0547">Nucleotide-binding</keyword>
<dbReference type="AlphaFoldDB" id="A0A2M7VGV0"/>
<evidence type="ECO:0000256" key="2">
    <source>
        <dbReference type="ARBA" id="ARBA00022448"/>
    </source>
</evidence>
<keyword evidence="4" id="KW-0067">ATP-binding</keyword>
<dbReference type="GO" id="GO:0005524">
    <property type="term" value="F:ATP binding"/>
    <property type="evidence" value="ECO:0007669"/>
    <property type="project" value="UniProtKB-KW"/>
</dbReference>